<organism evidence="2 3">
    <name type="scientific">Chamaesiphon polymorphus CCALA 037</name>
    <dbReference type="NCBI Taxonomy" id="2107692"/>
    <lineage>
        <taxon>Bacteria</taxon>
        <taxon>Bacillati</taxon>
        <taxon>Cyanobacteriota</taxon>
        <taxon>Cyanophyceae</taxon>
        <taxon>Gomontiellales</taxon>
        <taxon>Chamaesiphonaceae</taxon>
        <taxon>Chamaesiphon</taxon>
    </lineage>
</organism>
<evidence type="ECO:0000313" key="3">
    <source>
        <dbReference type="Proteomes" id="UP000238937"/>
    </source>
</evidence>
<evidence type="ECO:0000256" key="1">
    <source>
        <dbReference type="SAM" id="Phobius"/>
    </source>
</evidence>
<dbReference type="AlphaFoldDB" id="A0A2T1GKY7"/>
<name>A0A2T1GKY7_9CYAN</name>
<evidence type="ECO:0000313" key="2">
    <source>
        <dbReference type="EMBL" id="PSB58515.1"/>
    </source>
</evidence>
<sequence>MEIKEKTDRVLHITDRNRQCLWGLLFATPFLLLGLGTIALTAKVITLECERDPSSQIECQRSVVGILGTERDRIPGKLKSATTVKTSGKGAVLRTTEGAIELAPYRAFVTDRVNKTVDRLNAFIKDPRQTKISIEQDDRWANSLWYINFLVGGLAVAIGALAIPLRMSCRFDRGSGDVTLDKKYLVYGDRQTKLPLSTIDRSQVGKLPFSIDRKSVYTIHLIPKDCKKISLSVPSQDRSQYQGIVDAIDEFICQH</sequence>
<comment type="caution">
    <text evidence="2">The sequence shown here is derived from an EMBL/GenBank/DDBJ whole genome shotgun (WGS) entry which is preliminary data.</text>
</comment>
<keyword evidence="1" id="KW-1133">Transmembrane helix</keyword>
<reference evidence="2 3" key="1">
    <citation type="submission" date="2018-03" db="EMBL/GenBank/DDBJ databases">
        <title>The ancient ancestry and fast evolution of plastids.</title>
        <authorList>
            <person name="Moore K.R."/>
            <person name="Magnabosco C."/>
            <person name="Momper L."/>
            <person name="Gold D.A."/>
            <person name="Bosak T."/>
            <person name="Fournier G.P."/>
        </authorList>
    </citation>
    <scope>NUCLEOTIDE SEQUENCE [LARGE SCALE GENOMIC DNA]</scope>
    <source>
        <strain evidence="2 3">CCALA 037</strain>
    </source>
</reference>
<keyword evidence="1" id="KW-0472">Membrane</keyword>
<gene>
    <name evidence="2" type="ORF">C7B77_04390</name>
</gene>
<feature type="transmembrane region" description="Helical" evidence="1">
    <location>
        <begin position="21"/>
        <end position="45"/>
    </location>
</feature>
<accession>A0A2T1GKY7</accession>
<proteinExistence type="predicted"/>
<keyword evidence="1" id="KW-0812">Transmembrane</keyword>
<dbReference type="Proteomes" id="UP000238937">
    <property type="component" value="Unassembled WGS sequence"/>
</dbReference>
<dbReference type="EMBL" id="PVWO01000032">
    <property type="protein sequence ID" value="PSB58515.1"/>
    <property type="molecule type" value="Genomic_DNA"/>
</dbReference>
<feature type="transmembrane region" description="Helical" evidence="1">
    <location>
        <begin position="145"/>
        <end position="165"/>
    </location>
</feature>
<keyword evidence="3" id="KW-1185">Reference proteome</keyword>
<protein>
    <submittedName>
        <fullName evidence="2">Uncharacterized protein</fullName>
    </submittedName>
</protein>